<organism evidence="1 2">
    <name type="scientific">Cochliobolus heterostrophus (strain C4 / ATCC 48331 / race T)</name>
    <name type="common">Southern corn leaf blight fungus</name>
    <name type="synonym">Bipolaris maydis</name>
    <dbReference type="NCBI Taxonomy" id="665024"/>
    <lineage>
        <taxon>Eukaryota</taxon>
        <taxon>Fungi</taxon>
        <taxon>Dikarya</taxon>
        <taxon>Ascomycota</taxon>
        <taxon>Pezizomycotina</taxon>
        <taxon>Dothideomycetes</taxon>
        <taxon>Pleosporomycetidae</taxon>
        <taxon>Pleosporales</taxon>
        <taxon>Pleosporineae</taxon>
        <taxon>Pleosporaceae</taxon>
        <taxon>Bipolaris</taxon>
    </lineage>
</organism>
<sequence length="172" mass="18983">MQVTPLVSIKLLTSSRTLAAIRTQLNSLVDQTWRTDHVQIKSYEAPGKQYAQIRIFGQSREPIAKAKSAVEKLLAGQIAADGNGPITKPAYFRHSLKSFLNNLGAANGVFIHQDLRRSVLRLHGDDTGIKQVEHALVAKRAELQERSNTSITDLEALAFALKRGFRKIVAAL</sequence>
<accession>N4WHZ6</accession>
<dbReference type="EMBL" id="KB733480">
    <property type="protein sequence ID" value="ENH99953.1"/>
    <property type="molecule type" value="Genomic_DNA"/>
</dbReference>
<keyword evidence="2" id="KW-1185">Reference proteome</keyword>
<gene>
    <name evidence="1" type="ORF">COCC4DRAFT_44899</name>
</gene>
<reference evidence="2" key="2">
    <citation type="journal article" date="2013" name="PLoS Genet.">
        <title>Comparative genome structure, secondary metabolite, and effector coding capacity across Cochliobolus pathogens.</title>
        <authorList>
            <person name="Condon B.J."/>
            <person name="Leng Y."/>
            <person name="Wu D."/>
            <person name="Bushley K.E."/>
            <person name="Ohm R.A."/>
            <person name="Otillar R."/>
            <person name="Martin J."/>
            <person name="Schackwitz W."/>
            <person name="Grimwood J."/>
            <person name="MohdZainudin N."/>
            <person name="Xue C."/>
            <person name="Wang R."/>
            <person name="Manning V.A."/>
            <person name="Dhillon B."/>
            <person name="Tu Z.J."/>
            <person name="Steffenson B.J."/>
            <person name="Salamov A."/>
            <person name="Sun H."/>
            <person name="Lowry S."/>
            <person name="LaButti K."/>
            <person name="Han J."/>
            <person name="Copeland A."/>
            <person name="Lindquist E."/>
            <person name="Barry K."/>
            <person name="Schmutz J."/>
            <person name="Baker S.E."/>
            <person name="Ciuffetti L.M."/>
            <person name="Grigoriev I.V."/>
            <person name="Zhong S."/>
            <person name="Turgeon B.G."/>
        </authorList>
    </citation>
    <scope>NUCLEOTIDE SEQUENCE [LARGE SCALE GENOMIC DNA]</scope>
    <source>
        <strain evidence="2">C4 / ATCC 48331 / race T</strain>
    </source>
</reference>
<evidence type="ECO:0000313" key="2">
    <source>
        <dbReference type="Proteomes" id="UP000012338"/>
    </source>
</evidence>
<dbReference type="AlphaFoldDB" id="N4WHZ6"/>
<protein>
    <submittedName>
        <fullName evidence="1">Uncharacterized protein</fullName>
    </submittedName>
</protein>
<dbReference type="HOGENOM" id="CLU_1555097_0_0_1"/>
<dbReference type="OrthoDB" id="10009520at2759"/>
<proteinExistence type="predicted"/>
<evidence type="ECO:0000313" key="1">
    <source>
        <dbReference type="EMBL" id="ENH99953.1"/>
    </source>
</evidence>
<dbReference type="GeneID" id="25845162"/>
<dbReference type="Proteomes" id="UP000012338">
    <property type="component" value="Unassembled WGS sequence"/>
</dbReference>
<reference evidence="1 2" key="1">
    <citation type="journal article" date="2012" name="PLoS Pathog.">
        <title>Diverse lifestyles and strategies of plant pathogenesis encoded in the genomes of eighteen Dothideomycetes fungi.</title>
        <authorList>
            <person name="Ohm R.A."/>
            <person name="Feau N."/>
            <person name="Henrissat B."/>
            <person name="Schoch C.L."/>
            <person name="Horwitz B.A."/>
            <person name="Barry K.W."/>
            <person name="Condon B.J."/>
            <person name="Copeland A.C."/>
            <person name="Dhillon B."/>
            <person name="Glaser F."/>
            <person name="Hesse C.N."/>
            <person name="Kosti I."/>
            <person name="LaButti K."/>
            <person name="Lindquist E.A."/>
            <person name="Lucas S."/>
            <person name="Salamov A.A."/>
            <person name="Bradshaw R.E."/>
            <person name="Ciuffetti L."/>
            <person name="Hamelin R.C."/>
            <person name="Kema G.H.J."/>
            <person name="Lawrence C."/>
            <person name="Scott J.A."/>
            <person name="Spatafora J.W."/>
            <person name="Turgeon B.G."/>
            <person name="de Wit P.J.G.M."/>
            <person name="Zhong S."/>
            <person name="Goodwin S.B."/>
            <person name="Grigoriev I.V."/>
        </authorList>
    </citation>
    <scope>NUCLEOTIDE SEQUENCE [LARGE SCALE GENOMIC DNA]</scope>
    <source>
        <strain evidence="2">C4 / ATCC 48331 / race T</strain>
    </source>
</reference>
<name>N4WHZ6_COCH4</name>